<dbReference type="AlphaFoldDB" id="A0A0Q1BVL2"/>
<dbReference type="OrthoDB" id="9815705at2"/>
<gene>
    <name evidence="6" type="ORF">AAY42_00465</name>
</gene>
<dbReference type="RefSeq" id="WP_055392054.1">
    <property type="nucleotide sequence ID" value="NZ_LCTZ01000002.1"/>
</dbReference>
<feature type="transmembrane region" description="Helical" evidence="5">
    <location>
        <begin position="62"/>
        <end position="86"/>
    </location>
</feature>
<evidence type="ECO:0000313" key="6">
    <source>
        <dbReference type="EMBL" id="KQC28540.1"/>
    </source>
</evidence>
<reference evidence="6 7" key="1">
    <citation type="submission" date="2015-04" db="EMBL/GenBank/DDBJ databases">
        <title>Complete genome of flavobacterium.</title>
        <authorList>
            <person name="Kwon Y.M."/>
            <person name="Kim S.-J."/>
        </authorList>
    </citation>
    <scope>NUCLEOTIDE SEQUENCE [LARGE SCALE GENOMIC DNA]</scope>
    <source>
        <strain evidence="6 7">DK169</strain>
    </source>
</reference>
<evidence type="ECO:0000256" key="3">
    <source>
        <dbReference type="ARBA" id="ARBA00022989"/>
    </source>
</evidence>
<evidence type="ECO:0000256" key="2">
    <source>
        <dbReference type="ARBA" id="ARBA00022692"/>
    </source>
</evidence>
<evidence type="ECO:0008006" key="8">
    <source>
        <dbReference type="Google" id="ProtNLM"/>
    </source>
</evidence>
<comment type="subcellular location">
    <subcellularLocation>
        <location evidence="1">Membrane</location>
    </subcellularLocation>
</comment>
<dbReference type="Pfam" id="PF04505">
    <property type="entry name" value="CD225"/>
    <property type="match status" value="1"/>
</dbReference>
<dbReference type="InterPro" id="IPR051423">
    <property type="entry name" value="CD225/Dispanin"/>
</dbReference>
<name>A0A0Q1BVL2_9FLAO</name>
<keyword evidence="2 5" id="KW-0812">Transmembrane</keyword>
<feature type="transmembrane region" description="Helical" evidence="5">
    <location>
        <begin position="14"/>
        <end position="37"/>
    </location>
</feature>
<dbReference type="GO" id="GO:0016020">
    <property type="term" value="C:membrane"/>
    <property type="evidence" value="ECO:0007669"/>
    <property type="project" value="UniProtKB-SubCell"/>
</dbReference>
<evidence type="ECO:0000313" key="7">
    <source>
        <dbReference type="Proteomes" id="UP000050827"/>
    </source>
</evidence>
<accession>A0A0Q1BVL2</accession>
<dbReference type="Proteomes" id="UP000050827">
    <property type="component" value="Unassembled WGS sequence"/>
</dbReference>
<evidence type="ECO:0000256" key="5">
    <source>
        <dbReference type="SAM" id="Phobius"/>
    </source>
</evidence>
<dbReference type="STRING" id="346185.AAY42_00465"/>
<dbReference type="PATRIC" id="fig|1547436.3.peg.91"/>
<dbReference type="PANTHER" id="PTHR14948">
    <property type="entry name" value="NG5"/>
    <property type="match status" value="1"/>
</dbReference>
<keyword evidence="4 5" id="KW-0472">Membrane</keyword>
<comment type="caution">
    <text evidence="6">The sequence shown here is derived from an EMBL/GenBank/DDBJ whole genome shotgun (WGS) entry which is preliminary data.</text>
</comment>
<evidence type="ECO:0000256" key="4">
    <source>
        <dbReference type="ARBA" id="ARBA00023136"/>
    </source>
</evidence>
<keyword evidence="7" id="KW-1185">Reference proteome</keyword>
<dbReference type="EMBL" id="LCTZ01000002">
    <property type="protein sequence ID" value="KQC28540.1"/>
    <property type="molecule type" value="Genomic_DNA"/>
</dbReference>
<keyword evidence="3 5" id="KW-1133">Transmembrane helix</keyword>
<dbReference type="PANTHER" id="PTHR14948:SF18">
    <property type="entry name" value="PROLINE RICH TRANSMEMBRANE PROTEIN 1B"/>
    <property type="match status" value="1"/>
</dbReference>
<dbReference type="InterPro" id="IPR007593">
    <property type="entry name" value="CD225/Dispanin_fam"/>
</dbReference>
<protein>
    <recommendedName>
        <fullName evidence="8">Interferon-induced transmembrane protein</fullName>
    </recommendedName>
</protein>
<organism evidence="6 7">
    <name type="scientific">Flagellimonas eckloniae</name>
    <dbReference type="NCBI Taxonomy" id="346185"/>
    <lineage>
        <taxon>Bacteria</taxon>
        <taxon>Pseudomonadati</taxon>
        <taxon>Bacteroidota</taxon>
        <taxon>Flavobacteriia</taxon>
        <taxon>Flavobacteriales</taxon>
        <taxon>Flavobacteriaceae</taxon>
        <taxon>Flagellimonas</taxon>
    </lineage>
</organism>
<evidence type="ECO:0000256" key="1">
    <source>
        <dbReference type="ARBA" id="ARBA00004370"/>
    </source>
</evidence>
<sequence>MENNTNMPPKPDNYLVWAILSTIFCCIATGIASIIYASKVNEAYARGEYEEAQKASKNAKMWALIGLGFAAVIWIIYFAIFGFAIAGGLANAGSY</sequence>
<proteinExistence type="predicted"/>